<dbReference type="RefSeq" id="WP_316384091.1">
    <property type="nucleotide sequence ID" value="NZ_CP132471.1"/>
</dbReference>
<reference evidence="1" key="1">
    <citation type="submission" date="2023-07" db="EMBL/GenBank/DDBJ databases">
        <title>Genome sequencing of multiple Borrelia sensu lato isolates.</title>
        <authorList>
            <person name="Mongodin E.F."/>
            <person name="Rudenko N."/>
            <person name="Fraser C.M."/>
            <person name="Schutzer S."/>
            <person name="Luft B."/>
            <person name="Morgan R."/>
            <person name="Chastens S."/>
            <person name="Qiu W."/>
        </authorList>
    </citation>
    <scope>NUCLEOTIDE SEQUENCE [LARGE SCALE GENOMIC DNA]</scope>
    <source>
        <strain evidence="1">PotiB3</strain>
    </source>
</reference>
<geneLocation type="plasmid" evidence="1 2">
    <name>lp54</name>
</geneLocation>
<keyword evidence="1" id="KW-0614">Plasmid</keyword>
<accession>A0ABZ0CJA8</accession>
<dbReference type="Proteomes" id="UP001301963">
    <property type="component" value="Plasmid lp54"/>
</dbReference>
<sequence length="460" mass="53185">MYEENSNENKFQVTLEGVLDRNATKSNLKKELLNLRLENFLSEINFFPKSSKDFLSSSLERLKSFKSLKNYNIHQKSVSFNPLNTFSKSSLLGKDHFCPDFKKNSLESVLKDLDSSKDKMSQAFKTSDLKSYLKPELESLDLSSSNKYSYFKTENIKNTFKKNLTNNSFKDQTGRLKDFRLNSNFEKTRLKLASQEGLKEPFLKIENSKPLFQNLKSFKNLLKDLSFDDFLDVKNSFNDFKFLKEFKNLKDKKNPELSLENFVCKESQKEIANKMLKDQRSFKTEFERNDFLRKLYVFQGLQNSNLNDFSFMVELAQRLKNEGHAKNDSKAISLIGDFLKSESNLEEFLSFNKQSVFLKSQAKGEPEVLNSSKIINSVFEPKPDPLLEKTLELLEWAKAYDFTSSVLDPLRNTFSNLGNLFAQAFESLPLVEYMTNVLRDGGGGFNSRGMSDDDDDSRMP</sequence>
<name>A0ABZ0CJA8_9SPIR</name>
<organism evidence="1 2">
    <name type="scientific">Borreliella lusitaniae</name>
    <dbReference type="NCBI Taxonomy" id="100177"/>
    <lineage>
        <taxon>Bacteria</taxon>
        <taxon>Pseudomonadati</taxon>
        <taxon>Spirochaetota</taxon>
        <taxon>Spirochaetia</taxon>
        <taxon>Spirochaetales</taxon>
        <taxon>Borreliaceae</taxon>
        <taxon>Borreliella</taxon>
    </lineage>
</organism>
<protein>
    <submittedName>
        <fullName evidence="1">Uncharacterized protein</fullName>
    </submittedName>
</protein>
<evidence type="ECO:0000313" key="1">
    <source>
        <dbReference type="EMBL" id="WNY69158.1"/>
    </source>
</evidence>
<gene>
    <name evidence="1" type="ORF">QIA44_04835</name>
</gene>
<keyword evidence="2" id="KW-1185">Reference proteome</keyword>
<dbReference type="EMBL" id="CP132471">
    <property type="protein sequence ID" value="WNY69158.1"/>
    <property type="molecule type" value="Genomic_DNA"/>
</dbReference>
<proteinExistence type="predicted"/>
<evidence type="ECO:0000313" key="2">
    <source>
        <dbReference type="Proteomes" id="UP001301963"/>
    </source>
</evidence>